<proteinExistence type="predicted"/>
<comment type="caution">
    <text evidence="1">The sequence shown here is derived from an EMBL/GenBank/DDBJ whole genome shotgun (WGS) entry which is preliminary data.</text>
</comment>
<evidence type="ECO:0000313" key="1">
    <source>
        <dbReference type="EMBL" id="OIP66096.1"/>
    </source>
</evidence>
<dbReference type="SUPFAM" id="SSF141000">
    <property type="entry name" value="Glu-tRNAGln amidotransferase C subunit"/>
    <property type="match status" value="1"/>
</dbReference>
<name>A0A1J5GG86_9BACT</name>
<dbReference type="EMBL" id="MNYX01000023">
    <property type="protein sequence ID" value="OIP66096.1"/>
    <property type="molecule type" value="Genomic_DNA"/>
</dbReference>
<accession>A0A1J5GG86</accession>
<dbReference type="InterPro" id="IPR036113">
    <property type="entry name" value="Asp/Glu-ADT_sf_sub_c"/>
</dbReference>
<gene>
    <name evidence="1" type="ORF">AUK15_00875</name>
</gene>
<dbReference type="Pfam" id="PF02686">
    <property type="entry name" value="GatC"/>
    <property type="match status" value="1"/>
</dbReference>
<dbReference type="GO" id="GO:0006450">
    <property type="term" value="P:regulation of translational fidelity"/>
    <property type="evidence" value="ECO:0007669"/>
    <property type="project" value="InterPro"/>
</dbReference>
<dbReference type="Proteomes" id="UP000182059">
    <property type="component" value="Unassembled WGS sequence"/>
</dbReference>
<reference evidence="1 2" key="1">
    <citation type="journal article" date="2016" name="Environ. Microbiol.">
        <title>Genomic resolution of a cold subsurface aquifer community provides metabolic insights for novel microbes adapted to high CO concentrations.</title>
        <authorList>
            <person name="Probst A.J."/>
            <person name="Castelle C.J."/>
            <person name="Singh A."/>
            <person name="Brown C.T."/>
            <person name="Anantharaman K."/>
            <person name="Sharon I."/>
            <person name="Hug L.A."/>
            <person name="Burstein D."/>
            <person name="Emerson J.B."/>
            <person name="Thomas B.C."/>
            <person name="Banfield J.F."/>
        </authorList>
    </citation>
    <scope>NUCLEOTIDE SEQUENCE [LARGE SCALE GENOMIC DNA]</scope>
    <source>
        <strain evidence="1">CG2_30_43_9</strain>
    </source>
</reference>
<dbReference type="Gene3D" id="1.10.20.60">
    <property type="entry name" value="Glu-tRNAGln amidotransferase C subunit, N-terminal domain"/>
    <property type="match status" value="1"/>
</dbReference>
<evidence type="ECO:0008006" key="3">
    <source>
        <dbReference type="Google" id="ProtNLM"/>
    </source>
</evidence>
<sequence length="94" mass="10412">MAIELKDVEHLAGLARIAVSDSEKELIRHDLEEVLAYVSQVTEVTAEFGATTAGELRNVMREDTNPHEPGIFTEDILKQAPAREGNRVSVKKIL</sequence>
<dbReference type="InterPro" id="IPR003837">
    <property type="entry name" value="GatC"/>
</dbReference>
<dbReference type="NCBIfam" id="TIGR00135">
    <property type="entry name" value="gatC"/>
    <property type="match status" value="1"/>
</dbReference>
<organism evidence="1 2">
    <name type="scientific">Candidatus Nomurabacteria bacterium CG2_30_43_9</name>
    <dbReference type="NCBI Taxonomy" id="1805283"/>
    <lineage>
        <taxon>Bacteria</taxon>
        <taxon>Candidatus Nomuraibacteriota</taxon>
    </lineage>
</organism>
<dbReference type="AlphaFoldDB" id="A0A1J5GG86"/>
<protein>
    <recommendedName>
        <fullName evidence="3">Aspartyl/glutamyl-tRNA(Asn/Gln) amidotransferase subunit C</fullName>
    </recommendedName>
</protein>
<evidence type="ECO:0000313" key="2">
    <source>
        <dbReference type="Proteomes" id="UP000182059"/>
    </source>
</evidence>